<feature type="transmembrane region" description="Helical" evidence="8">
    <location>
        <begin position="90"/>
        <end position="115"/>
    </location>
</feature>
<feature type="transmembrane region" description="Helical" evidence="8">
    <location>
        <begin position="347"/>
        <end position="373"/>
    </location>
</feature>
<evidence type="ECO:0000313" key="10">
    <source>
        <dbReference type="Proteomes" id="UP001226691"/>
    </source>
</evidence>
<reference evidence="9 10" key="1">
    <citation type="submission" date="2023-07" db="EMBL/GenBank/DDBJ databases">
        <title>Functional and genomic diversity of the sorghum phyllosphere microbiome.</title>
        <authorList>
            <person name="Shade A."/>
        </authorList>
    </citation>
    <scope>NUCLEOTIDE SEQUENCE [LARGE SCALE GENOMIC DNA]</scope>
    <source>
        <strain evidence="9 10">SORGH_AS_1207</strain>
    </source>
</reference>
<comment type="similarity">
    <text evidence="2">Belongs to the autoinducer-2 exporter (AI-2E) (TC 2.A.86) family.</text>
</comment>
<feature type="transmembrane region" description="Helical" evidence="8">
    <location>
        <begin position="270"/>
        <end position="300"/>
    </location>
</feature>
<evidence type="ECO:0000256" key="2">
    <source>
        <dbReference type="ARBA" id="ARBA00009773"/>
    </source>
</evidence>
<evidence type="ECO:0000256" key="6">
    <source>
        <dbReference type="ARBA" id="ARBA00022989"/>
    </source>
</evidence>
<dbReference type="InterPro" id="IPR002549">
    <property type="entry name" value="AI-2E-like"/>
</dbReference>
<feature type="transmembrane region" description="Helical" evidence="8">
    <location>
        <begin position="36"/>
        <end position="54"/>
    </location>
</feature>
<sequence length="384" mass="41014">MRTAAAGRQYPDHTGRRRARVRWESLGMKIHNPFQVALLATLGVGVGLLLIGSVQNLSTILLYVGTALFLSLGLDPVVSFLEKRGLPRWAAVLITILAVLGVFAGIIVMVVPIIVGQITQLVVQVEQLLQPARWNEVVVQVQTWVSETLPWLRLDEVWAGVQQWVSTLDVGSISTMVGNSLLTIGGAVAAGVGGAFIVLILTIYFTASTPSLKSAVYQLVPASKRARFIELAEKITDSVGYYVMGQVSLGVINGVLSAIFLSIINAPFPAVLAVIAFFFSLIPLVGTLTGSTIIVLLCLIPGLGSPTIALIALIYYLVYMQIEAYVISPRIMNRAVSVPGSVVVISALAGGALLNLLGALIAIPVAASILIIYREVIIPRQNER</sequence>
<gene>
    <name evidence="9" type="ORF">QE412_000543</name>
</gene>
<keyword evidence="4" id="KW-1003">Cell membrane</keyword>
<keyword evidence="3" id="KW-0813">Transport</keyword>
<keyword evidence="10" id="KW-1185">Reference proteome</keyword>
<keyword evidence="5 8" id="KW-0812">Transmembrane</keyword>
<evidence type="ECO:0000256" key="1">
    <source>
        <dbReference type="ARBA" id="ARBA00004651"/>
    </source>
</evidence>
<dbReference type="EMBL" id="JAUTBF010000001">
    <property type="protein sequence ID" value="MDQ1121970.1"/>
    <property type="molecule type" value="Genomic_DNA"/>
</dbReference>
<evidence type="ECO:0000256" key="3">
    <source>
        <dbReference type="ARBA" id="ARBA00022448"/>
    </source>
</evidence>
<keyword evidence="7 8" id="KW-0472">Membrane</keyword>
<dbReference type="Proteomes" id="UP001226691">
    <property type="component" value="Unassembled WGS sequence"/>
</dbReference>
<dbReference type="PANTHER" id="PTHR21716">
    <property type="entry name" value="TRANSMEMBRANE PROTEIN"/>
    <property type="match status" value="1"/>
</dbReference>
<comment type="subcellular location">
    <subcellularLocation>
        <location evidence="1">Cell membrane</location>
        <topology evidence="1">Multi-pass membrane protein</topology>
    </subcellularLocation>
</comment>
<evidence type="ECO:0000256" key="5">
    <source>
        <dbReference type="ARBA" id="ARBA00022692"/>
    </source>
</evidence>
<feature type="transmembrane region" description="Helical" evidence="8">
    <location>
        <begin position="239"/>
        <end position="264"/>
    </location>
</feature>
<evidence type="ECO:0000256" key="8">
    <source>
        <dbReference type="SAM" id="Phobius"/>
    </source>
</evidence>
<dbReference type="PANTHER" id="PTHR21716:SF53">
    <property type="entry name" value="PERMEASE PERM-RELATED"/>
    <property type="match status" value="1"/>
</dbReference>
<protein>
    <submittedName>
        <fullName evidence="9">PurR-regulated permease PerM</fullName>
    </submittedName>
</protein>
<comment type="caution">
    <text evidence="9">The sequence shown here is derived from an EMBL/GenBank/DDBJ whole genome shotgun (WGS) entry which is preliminary data.</text>
</comment>
<feature type="transmembrane region" description="Helical" evidence="8">
    <location>
        <begin position="60"/>
        <end position="78"/>
    </location>
</feature>
<evidence type="ECO:0000256" key="4">
    <source>
        <dbReference type="ARBA" id="ARBA00022475"/>
    </source>
</evidence>
<evidence type="ECO:0000313" key="9">
    <source>
        <dbReference type="EMBL" id="MDQ1121970.1"/>
    </source>
</evidence>
<keyword evidence="6 8" id="KW-1133">Transmembrane helix</keyword>
<organism evidence="9 10">
    <name type="scientific">Microbacterium trichothecenolyticum</name>
    <name type="common">Aureobacterium trichothecenolyticum</name>
    <dbReference type="NCBI Taxonomy" id="69370"/>
    <lineage>
        <taxon>Bacteria</taxon>
        <taxon>Bacillati</taxon>
        <taxon>Actinomycetota</taxon>
        <taxon>Actinomycetes</taxon>
        <taxon>Micrococcales</taxon>
        <taxon>Microbacteriaceae</taxon>
        <taxon>Microbacterium</taxon>
    </lineage>
</organism>
<name>A0ABU0TQP4_MICTR</name>
<feature type="transmembrane region" description="Helical" evidence="8">
    <location>
        <begin position="181"/>
        <end position="205"/>
    </location>
</feature>
<evidence type="ECO:0000256" key="7">
    <source>
        <dbReference type="ARBA" id="ARBA00023136"/>
    </source>
</evidence>
<proteinExistence type="inferred from homology"/>
<dbReference type="Pfam" id="PF01594">
    <property type="entry name" value="AI-2E_transport"/>
    <property type="match status" value="1"/>
</dbReference>
<accession>A0ABU0TQP4</accession>